<dbReference type="Gene3D" id="2.130.10.10">
    <property type="entry name" value="YVTN repeat-like/Quinoprotein amine dehydrogenase"/>
    <property type="match status" value="1"/>
</dbReference>
<reference evidence="3" key="1">
    <citation type="submission" date="2016-10" db="EMBL/GenBank/DDBJ databases">
        <authorList>
            <person name="Varghese N."/>
            <person name="Submissions S."/>
        </authorList>
    </citation>
    <scope>NUCLEOTIDE SEQUENCE [LARGE SCALE GENOMIC DNA]</scope>
    <source>
        <strain evidence="3">DSM 21368</strain>
    </source>
</reference>
<dbReference type="SUPFAM" id="SSF63829">
    <property type="entry name" value="Calcium-dependent phosphotriesterase"/>
    <property type="match status" value="1"/>
</dbReference>
<gene>
    <name evidence="2" type="ORF">SAMN04488554_3572</name>
</gene>
<name>A0A1H5MR41_9MICO</name>
<dbReference type="AlphaFoldDB" id="A0A1H5MR41"/>
<dbReference type="RefSeq" id="WP_089774341.1">
    <property type="nucleotide sequence ID" value="NZ_FNTX01000002.1"/>
</dbReference>
<feature type="chain" id="PRO_5038682836" evidence="1">
    <location>
        <begin position="35"/>
        <end position="833"/>
    </location>
</feature>
<dbReference type="PANTHER" id="PTHR34512">
    <property type="entry name" value="CELL SURFACE PROTEIN"/>
    <property type="match status" value="1"/>
</dbReference>
<organism evidence="2 3">
    <name type="scientific">Ruania alba</name>
    <dbReference type="NCBI Taxonomy" id="648782"/>
    <lineage>
        <taxon>Bacteria</taxon>
        <taxon>Bacillati</taxon>
        <taxon>Actinomycetota</taxon>
        <taxon>Actinomycetes</taxon>
        <taxon>Micrococcales</taxon>
        <taxon>Ruaniaceae</taxon>
        <taxon>Ruania</taxon>
    </lineage>
</organism>
<dbReference type="Proteomes" id="UP000199220">
    <property type="component" value="Unassembled WGS sequence"/>
</dbReference>
<dbReference type="SUPFAM" id="SSF69322">
    <property type="entry name" value="Tricorn protease domain 2"/>
    <property type="match status" value="1"/>
</dbReference>
<evidence type="ECO:0000313" key="3">
    <source>
        <dbReference type="Proteomes" id="UP000199220"/>
    </source>
</evidence>
<dbReference type="EMBL" id="FNTX01000002">
    <property type="protein sequence ID" value="SEE91746.1"/>
    <property type="molecule type" value="Genomic_DNA"/>
</dbReference>
<proteinExistence type="predicted"/>
<dbReference type="OrthoDB" id="57332at2"/>
<dbReference type="InterPro" id="IPR015943">
    <property type="entry name" value="WD40/YVTN_repeat-like_dom_sf"/>
</dbReference>
<keyword evidence="1" id="KW-0732">Signal</keyword>
<sequence length="833" mass="86997">MTHNVQPSRARRSGLIAGVLAAVLALVAAPATQATPSSAVPEASVHDLGPAVMSVNVRSATFGYLDDGTPVAYAISNGNPATFTMVDVQTGESLFAAELDRTTVGGWIEIADDGTVYFSARHPMPAGLFSFDPESLELTHIAERVVGESVLYGGDFGPDGRLYFGTYPHAKVAAYDPTTGEFQDYGSQTQDAAYVFSLGIVDGEVWAGTGPVPHLYAIDPATGERREIHPPEHVMANTQWFIGLDQRADHALIRLSPRGSYDTAMLDLTTGDWSEEIIPSVGGSAPTSLDSQGRTYVLSEGMLTGYDTTTGEIVPTGFAETELPAYLAQQVNTYGIEVMDLPGTEGDVVVGLSTDGDLWTYHLTTGETSIIRAEIAPSPAEAHGLGVGPDGNTYIGAYLSSGSMTRVDAHTMELEPLRGPKQADAIATHGDELIVTSYPGAVVHAGDPAGEWSWGDNPHHVLTLDRGEPYYQDRINGVVSAGDTLALGTIPDYGELGGALTLLDTETGEFDVHRDIVADQSIISLAYADGLIYGGTSISGGLSSTPAAEEARLFIWDVAASSVVWEGVVSAEAGYIAGLSWGADGMLAGGTSDGLLFEFDPQTRDVTWTTRLYPAAEGRRTGWGYATKTIWDERTGTYLATSNGTLYQAHRETGDVTVVADEMEQITRDGVGTIIGVDLTHAYRIDVHGASVACDETIDGRHDGPLRIDAGITCVSGGTVDGPVTVSEGAGLVLTEAQVSGPVRADDAAVLQVVESTIGGAVHVNGTTDDVVIRGTTIDGSVGVQGGTTALAPVIGGNTVHGSLSCRANDPAPVDQDLGNHVAGALLGQCADL</sequence>
<protein>
    <submittedName>
        <fullName evidence="2">Outer membrane protein assembly factor BamB, contains PQQ-like beta-propeller repeat</fullName>
    </submittedName>
</protein>
<dbReference type="STRING" id="648782.SAMN04488554_3572"/>
<evidence type="ECO:0000313" key="2">
    <source>
        <dbReference type="EMBL" id="SEE91746.1"/>
    </source>
</evidence>
<dbReference type="PANTHER" id="PTHR34512:SF30">
    <property type="entry name" value="OUTER MEMBRANE PROTEIN ASSEMBLY FACTOR BAMB"/>
    <property type="match status" value="1"/>
</dbReference>
<feature type="signal peptide" evidence="1">
    <location>
        <begin position="1"/>
        <end position="34"/>
    </location>
</feature>
<accession>A0A1H5MR41</accession>
<keyword evidence="3" id="KW-1185">Reference proteome</keyword>
<evidence type="ECO:0000256" key="1">
    <source>
        <dbReference type="SAM" id="SignalP"/>
    </source>
</evidence>